<name>A0A806KGQ7_9BACT</name>
<sequence>MGTEEKRGFGPKKTAHYGGLYNRRAAFVHAKRRKAARFL</sequence>
<organism evidence="1">
    <name type="scientific">uncultured bacterium contig00006</name>
    <dbReference type="NCBI Taxonomy" id="1181498"/>
    <lineage>
        <taxon>Bacteria</taxon>
        <taxon>environmental samples</taxon>
    </lineage>
</organism>
<proteinExistence type="predicted"/>
<dbReference type="AlphaFoldDB" id="A0A806KGQ7"/>
<evidence type="ECO:0000313" key="1">
    <source>
        <dbReference type="EMBL" id="AGS51979.1"/>
    </source>
</evidence>
<accession>A0A806KGQ7</accession>
<dbReference type="EMBL" id="JQ844179">
    <property type="protein sequence ID" value="AGS51979.1"/>
    <property type="molecule type" value="Genomic_DNA"/>
</dbReference>
<protein>
    <submittedName>
        <fullName evidence="1">Uncharacterized protein</fullName>
    </submittedName>
</protein>
<reference evidence="1" key="1">
    <citation type="submission" date="2012-03" db="EMBL/GenBank/DDBJ databases">
        <title>Functional metagenomics reveals considerable lignocellulase gene clusters in the gut microbiome of a wood-feeding higher termite.</title>
        <authorList>
            <person name="Liu N."/>
        </authorList>
    </citation>
    <scope>NUCLEOTIDE SEQUENCE</scope>
</reference>